<keyword evidence="3" id="KW-1185">Reference proteome</keyword>
<dbReference type="InterPro" id="IPR002938">
    <property type="entry name" value="FAD-bd"/>
</dbReference>
<proteinExistence type="predicted"/>
<dbReference type="InterPro" id="IPR050407">
    <property type="entry name" value="Geranylgeranyl_reductase"/>
</dbReference>
<dbReference type="EMBL" id="CAKJTJ010000072">
    <property type="protein sequence ID" value="CAG9623743.1"/>
    <property type="molecule type" value="Genomic_DNA"/>
</dbReference>
<dbReference type="SUPFAM" id="SSF51905">
    <property type="entry name" value="FAD/NAD(P)-binding domain"/>
    <property type="match status" value="1"/>
</dbReference>
<dbReference type="GO" id="GO:0004502">
    <property type="term" value="F:kynurenine 3-monooxygenase activity"/>
    <property type="evidence" value="ECO:0007669"/>
    <property type="project" value="UniProtKB-EC"/>
</dbReference>
<dbReference type="Gene3D" id="3.50.50.60">
    <property type="entry name" value="FAD/NAD(P)-binding domain"/>
    <property type="match status" value="1"/>
</dbReference>
<accession>A0ABN8AEQ0</accession>
<organism evidence="2 3">
    <name type="scientific">Sutcliffiella rhizosphaerae</name>
    <dbReference type="NCBI Taxonomy" id="2880967"/>
    <lineage>
        <taxon>Bacteria</taxon>
        <taxon>Bacillati</taxon>
        <taxon>Bacillota</taxon>
        <taxon>Bacilli</taxon>
        <taxon>Bacillales</taxon>
        <taxon>Bacillaceae</taxon>
        <taxon>Sutcliffiella</taxon>
    </lineage>
</organism>
<dbReference type="RefSeq" id="WP_230505476.1">
    <property type="nucleotide sequence ID" value="NZ_CAKJTJ010000072.1"/>
</dbReference>
<sequence>MFDIIIVGARCAGASLALFMADYGYKVCLIDKGTFPSNTLSTHLFGDWDLYKKLGIEANIKSSGAPEIKRVKVSFEDCSFEGPLKVTTALSGLRRIKYDQILINKAMSHPNIHCHLNCKLKELIYANGKISGITVQMNGDLKNIFSEVVVGADGRNSLTAELVNSQKYKISPSLRCAFYGYFKNVFPDHTPTFEFFWSGNNIILVQPCDEGLYCVCILPMQEEYSDWAKDLENKFMSSLLKVDVLSSKFKQAILDSKIVGTNNLDSYLKTPYGEGWALVGDAGAAVHPCSGAGMDQAIKCSEFLSISLHEYLNGTKSWNDSMAIFQLNRDKYVEGNIYAADSISSLTNISSEDANVLGFYCTIPNLVRDLIQMIPEKSF</sequence>
<name>A0ABN8AEQ0_9BACI</name>
<dbReference type="InterPro" id="IPR036188">
    <property type="entry name" value="FAD/NAD-bd_sf"/>
</dbReference>
<protein>
    <submittedName>
        <fullName evidence="2">Kynurenine 3-monooxygenase</fullName>
        <ecNumber evidence="2">1.14.13.9</ecNumber>
    </submittedName>
</protein>
<dbReference type="EC" id="1.14.13.9" evidence="2"/>
<comment type="caution">
    <text evidence="2">The sequence shown here is derived from an EMBL/GenBank/DDBJ whole genome shotgun (WGS) entry which is preliminary data.</text>
</comment>
<gene>
    <name evidence="2" type="primary">kmo_2</name>
    <name evidence="2" type="ORF">BACCIP111883_04575</name>
</gene>
<keyword evidence="2" id="KW-0560">Oxidoreductase</keyword>
<evidence type="ECO:0000259" key="1">
    <source>
        <dbReference type="Pfam" id="PF01494"/>
    </source>
</evidence>
<dbReference type="Pfam" id="PF01494">
    <property type="entry name" value="FAD_binding_3"/>
    <property type="match status" value="1"/>
</dbReference>
<evidence type="ECO:0000313" key="3">
    <source>
        <dbReference type="Proteomes" id="UP000789833"/>
    </source>
</evidence>
<dbReference type="PRINTS" id="PR00420">
    <property type="entry name" value="RNGMNOXGNASE"/>
</dbReference>
<reference evidence="2 3" key="1">
    <citation type="submission" date="2021-10" db="EMBL/GenBank/DDBJ databases">
        <authorList>
            <person name="Criscuolo A."/>
        </authorList>
    </citation>
    <scope>NUCLEOTIDE SEQUENCE [LARGE SCALE GENOMIC DNA]</scope>
    <source>
        <strain evidence="3">CIP 111883</strain>
    </source>
</reference>
<dbReference type="Proteomes" id="UP000789833">
    <property type="component" value="Unassembled WGS sequence"/>
</dbReference>
<feature type="domain" description="FAD-binding" evidence="1">
    <location>
        <begin position="3"/>
        <end position="316"/>
    </location>
</feature>
<dbReference type="PANTHER" id="PTHR42685:SF22">
    <property type="entry name" value="CONDITIONED MEDIUM FACTOR RECEPTOR 1"/>
    <property type="match status" value="1"/>
</dbReference>
<evidence type="ECO:0000313" key="2">
    <source>
        <dbReference type="EMBL" id="CAG9623743.1"/>
    </source>
</evidence>
<dbReference type="PANTHER" id="PTHR42685">
    <property type="entry name" value="GERANYLGERANYL DIPHOSPHATE REDUCTASE"/>
    <property type="match status" value="1"/>
</dbReference>